<evidence type="ECO:0000256" key="1">
    <source>
        <dbReference type="SAM" id="SignalP"/>
    </source>
</evidence>
<evidence type="ECO:0000259" key="2">
    <source>
        <dbReference type="Pfam" id="PF18602"/>
    </source>
</evidence>
<accession>A0ABY8TBP3</accession>
<feature type="domain" description="Rap1a immunity protein" evidence="2">
    <location>
        <begin position="32"/>
        <end position="133"/>
    </location>
</feature>
<reference evidence="3 4" key="1">
    <citation type="submission" date="2023-03" db="EMBL/GenBank/DDBJ databases">
        <authorList>
            <person name="Menendez E."/>
            <person name="Kaur S."/>
            <person name="Flores-Felix J.D."/>
            <person name="diCenzo G.C."/>
            <person name="Peix A."/>
            <person name="Velazquez E."/>
        </authorList>
    </citation>
    <scope>NUCLEOTIDE SEQUENCE [LARGE SCALE GENOMIC DNA]</scope>
    <source>
        <strain evidence="3 4">CCBAU 71714</strain>
    </source>
</reference>
<dbReference type="InterPro" id="IPR041238">
    <property type="entry name" value="Rap1a"/>
</dbReference>
<gene>
    <name evidence="3" type="ORF">PZL22_003142</name>
</gene>
<organism evidence="3 4">
    <name type="scientific">Sinorhizobium kummerowiae</name>
    <dbReference type="NCBI Taxonomy" id="158892"/>
    <lineage>
        <taxon>Bacteria</taxon>
        <taxon>Pseudomonadati</taxon>
        <taxon>Pseudomonadota</taxon>
        <taxon>Alphaproteobacteria</taxon>
        <taxon>Hyphomicrobiales</taxon>
        <taxon>Rhizobiaceae</taxon>
        <taxon>Sinorhizobium/Ensifer group</taxon>
        <taxon>Sinorhizobium</taxon>
    </lineage>
</organism>
<proteinExistence type="predicted"/>
<keyword evidence="4" id="KW-1185">Reference proteome</keyword>
<dbReference type="EMBL" id="CP120365">
    <property type="protein sequence ID" value="WHS95361.1"/>
    <property type="molecule type" value="Genomic_DNA"/>
</dbReference>
<dbReference type="RefSeq" id="WP_284718711.1">
    <property type="nucleotide sequence ID" value="NZ_CP120365.1"/>
</dbReference>
<evidence type="ECO:0000313" key="3">
    <source>
        <dbReference type="EMBL" id="WHS95361.1"/>
    </source>
</evidence>
<name>A0ABY8TBP3_9HYPH</name>
<dbReference type="Pfam" id="PF18602">
    <property type="entry name" value="Rap1a"/>
    <property type="match status" value="1"/>
</dbReference>
<evidence type="ECO:0000313" key="4">
    <source>
        <dbReference type="Proteomes" id="UP001233264"/>
    </source>
</evidence>
<feature type="signal peptide" evidence="1">
    <location>
        <begin position="1"/>
        <end position="23"/>
    </location>
</feature>
<feature type="chain" id="PRO_5045976613" evidence="1">
    <location>
        <begin position="24"/>
        <end position="135"/>
    </location>
</feature>
<dbReference type="Proteomes" id="UP001233264">
    <property type="component" value="Chromosome"/>
</dbReference>
<sequence length="135" mass="15443">MTRKTVTPFVILIAMLLPSPVAAEINGRTFRDYCAAAERMSRGERQDQRGEIRAVACLQYLQGFRLAWIIQQLMAEKHGVRPFHICFPKELEGQDISDQMIDIIVKYMSDNPTEGHMSIDVIVMRAFGEYYPCEG</sequence>
<protein>
    <submittedName>
        <fullName evidence="3">Rap1a/Tai family immunity protein</fullName>
    </submittedName>
</protein>
<keyword evidence="1" id="KW-0732">Signal</keyword>